<dbReference type="GO" id="GO:0005975">
    <property type="term" value="P:carbohydrate metabolic process"/>
    <property type="evidence" value="ECO:0007669"/>
    <property type="project" value="InterPro"/>
</dbReference>
<proteinExistence type="inferred from homology"/>
<evidence type="ECO:0000313" key="8">
    <source>
        <dbReference type="EMBL" id="GMH73782.1"/>
    </source>
</evidence>
<comment type="similarity">
    <text evidence="1">Belongs to the eukaryotic ribosomal protein eS7 family.</text>
</comment>
<dbReference type="AlphaFoldDB" id="A0A9W7AK79"/>
<evidence type="ECO:0000256" key="5">
    <source>
        <dbReference type="ARBA" id="ARBA00023274"/>
    </source>
</evidence>
<dbReference type="InterPro" id="IPR000743">
    <property type="entry name" value="Glyco_hydro_28"/>
</dbReference>
<evidence type="ECO:0000256" key="3">
    <source>
        <dbReference type="ARBA" id="ARBA00022801"/>
    </source>
</evidence>
<dbReference type="GO" id="GO:0030686">
    <property type="term" value="C:90S preribosome"/>
    <property type="evidence" value="ECO:0007669"/>
    <property type="project" value="TreeGrafter"/>
</dbReference>
<dbReference type="InterPro" id="IPR000554">
    <property type="entry name" value="Ribosomal_eS7"/>
</dbReference>
<dbReference type="Pfam" id="PF01251">
    <property type="entry name" value="Ribosomal_S7e"/>
    <property type="match status" value="1"/>
</dbReference>
<comment type="similarity">
    <text evidence="2 7">Belongs to the glycosyl hydrolase 28 family.</text>
</comment>
<dbReference type="EMBL" id="BRXZ01001544">
    <property type="protein sequence ID" value="GMH73782.1"/>
    <property type="molecule type" value="Genomic_DNA"/>
</dbReference>
<dbReference type="SUPFAM" id="SSF51126">
    <property type="entry name" value="Pectin lyase-like"/>
    <property type="match status" value="1"/>
</dbReference>
<comment type="caution">
    <text evidence="8">The sequence shown here is derived from an EMBL/GenBank/DDBJ whole genome shotgun (WGS) entry which is preliminary data.</text>
</comment>
<dbReference type="Proteomes" id="UP001165082">
    <property type="component" value="Unassembled WGS sequence"/>
</dbReference>
<evidence type="ECO:0000256" key="7">
    <source>
        <dbReference type="RuleBase" id="RU361169"/>
    </source>
</evidence>
<dbReference type="GO" id="GO:0004650">
    <property type="term" value="F:polygalacturonase activity"/>
    <property type="evidence" value="ECO:0007669"/>
    <property type="project" value="InterPro"/>
</dbReference>
<evidence type="ECO:0000256" key="1">
    <source>
        <dbReference type="ARBA" id="ARBA00007820"/>
    </source>
</evidence>
<keyword evidence="4" id="KW-0689">Ribosomal protein</keyword>
<dbReference type="GO" id="GO:0006364">
    <property type="term" value="P:rRNA processing"/>
    <property type="evidence" value="ECO:0007669"/>
    <property type="project" value="TreeGrafter"/>
</dbReference>
<dbReference type="GO" id="GO:0022627">
    <property type="term" value="C:cytosolic small ribosomal subunit"/>
    <property type="evidence" value="ECO:0007669"/>
    <property type="project" value="TreeGrafter"/>
</dbReference>
<accession>A0A9W7AK79</accession>
<evidence type="ECO:0000256" key="4">
    <source>
        <dbReference type="ARBA" id="ARBA00022980"/>
    </source>
</evidence>
<dbReference type="Pfam" id="PF00295">
    <property type="entry name" value="Glyco_hydro_28"/>
    <property type="match status" value="1"/>
</dbReference>
<evidence type="ECO:0008006" key="10">
    <source>
        <dbReference type="Google" id="ProtNLM"/>
    </source>
</evidence>
<dbReference type="GO" id="GO:0032040">
    <property type="term" value="C:small-subunit processome"/>
    <property type="evidence" value="ECO:0007669"/>
    <property type="project" value="TreeGrafter"/>
</dbReference>
<keyword evidence="9" id="KW-1185">Reference proteome</keyword>
<protein>
    <recommendedName>
        <fullName evidence="10">40S ribosomal protein S7</fullName>
    </recommendedName>
</protein>
<sequence length="444" mass="49130">MEFLYSDGVSIEDLTIMNSPFWTIHPYASSNIRINNITVENPPVAPNTDGVDVDSCTNVTITNSRFFVGDDGISIKSGLNEAGRNFGMPSENIHIENITVHPKVDNLSTNGVSIGSEMSGGVKNVTIRNLDLRGCESGIYIKSMEGRGGIVQDVDVRNVTMSRVLQGIRLSMNYMYRRRERNLRGGGGGVGDGDSDGDGDGAAAEDESIPHFFNISFRDVRGEALEAGFFLGLKESVIREIKLEDVFLESKLGWNYTMASQKIQKINGAEPDEFETLVATELYNLEKSAKEIQPSLSKLWITAAKECDVSSTKKAIIISVPFKLLAQFHKIQPKIIRELEKKFPGKHVMIIANRTILNKSYGRSTGSKGPRPRSRTLTKVHDAILEDLVFPTEIVGKRTRCKVDGSKTLKVLLDPKDSVNIEHKLETFSSVYAKLTNKTVTFSF</sequence>
<gene>
    <name evidence="8" type="ORF">TrRE_jg1557</name>
</gene>
<keyword evidence="3 7" id="KW-0378">Hydrolase</keyword>
<dbReference type="InterPro" id="IPR006626">
    <property type="entry name" value="PbH1"/>
</dbReference>
<reference evidence="8" key="1">
    <citation type="submission" date="2022-07" db="EMBL/GenBank/DDBJ databases">
        <title>Genome analysis of Parmales, a sister group of diatoms, reveals the evolutionary specialization of diatoms from phago-mixotrophs to photoautotrophs.</title>
        <authorList>
            <person name="Ban H."/>
            <person name="Sato S."/>
            <person name="Yoshikawa S."/>
            <person name="Kazumasa Y."/>
            <person name="Nakamura Y."/>
            <person name="Ichinomiya M."/>
            <person name="Saitoh K."/>
            <person name="Sato N."/>
            <person name="Blanc-Mathieu R."/>
            <person name="Endo H."/>
            <person name="Kuwata A."/>
            <person name="Ogata H."/>
        </authorList>
    </citation>
    <scope>NUCLEOTIDE SEQUENCE</scope>
</reference>
<dbReference type="SMART" id="SM00710">
    <property type="entry name" value="PbH1"/>
    <property type="match status" value="5"/>
</dbReference>
<dbReference type="InterPro" id="IPR011050">
    <property type="entry name" value="Pectin_lyase_fold/virulence"/>
</dbReference>
<dbReference type="PANTHER" id="PTHR11278:SF0">
    <property type="entry name" value="SMALL RIBOSOMAL SUBUNIT PROTEIN ES7"/>
    <property type="match status" value="1"/>
</dbReference>
<dbReference type="PANTHER" id="PTHR11278">
    <property type="entry name" value="40S RIBOSOMAL PROTEIN S7"/>
    <property type="match status" value="1"/>
</dbReference>
<name>A0A9W7AK79_9STRA</name>
<evidence type="ECO:0000256" key="6">
    <source>
        <dbReference type="ARBA" id="ARBA00023295"/>
    </source>
</evidence>
<dbReference type="GO" id="GO:0003735">
    <property type="term" value="F:structural constituent of ribosome"/>
    <property type="evidence" value="ECO:0007669"/>
    <property type="project" value="InterPro"/>
</dbReference>
<evidence type="ECO:0000313" key="9">
    <source>
        <dbReference type="Proteomes" id="UP001165082"/>
    </source>
</evidence>
<dbReference type="Gene3D" id="2.160.20.10">
    <property type="entry name" value="Single-stranded right-handed beta-helix, Pectin lyase-like"/>
    <property type="match status" value="1"/>
</dbReference>
<keyword evidence="6 7" id="KW-0326">Glycosidase</keyword>
<dbReference type="OrthoDB" id="1724687at2759"/>
<evidence type="ECO:0000256" key="2">
    <source>
        <dbReference type="ARBA" id="ARBA00008834"/>
    </source>
</evidence>
<keyword evidence="5" id="KW-0687">Ribonucleoprotein</keyword>
<dbReference type="InterPro" id="IPR012334">
    <property type="entry name" value="Pectin_lyas_fold"/>
</dbReference>
<organism evidence="8 9">
    <name type="scientific">Triparma retinervis</name>
    <dbReference type="NCBI Taxonomy" id="2557542"/>
    <lineage>
        <taxon>Eukaryota</taxon>
        <taxon>Sar</taxon>
        <taxon>Stramenopiles</taxon>
        <taxon>Ochrophyta</taxon>
        <taxon>Bolidophyceae</taxon>
        <taxon>Parmales</taxon>
        <taxon>Triparmaceae</taxon>
        <taxon>Triparma</taxon>
    </lineage>
</organism>
<dbReference type="GO" id="GO:0042274">
    <property type="term" value="P:ribosomal small subunit biogenesis"/>
    <property type="evidence" value="ECO:0007669"/>
    <property type="project" value="TreeGrafter"/>
</dbReference>
<dbReference type="GO" id="GO:0006412">
    <property type="term" value="P:translation"/>
    <property type="evidence" value="ECO:0007669"/>
    <property type="project" value="InterPro"/>
</dbReference>